<accession>A0A6N9I3M3</accession>
<comment type="caution">
    <text evidence="1">The sequence shown here is derived from an EMBL/GenBank/DDBJ whole genome shotgun (WGS) entry which is preliminary data.</text>
</comment>
<dbReference type="AlphaFoldDB" id="A0A6N9I3M3"/>
<evidence type="ECO:0000313" key="2">
    <source>
        <dbReference type="Proteomes" id="UP000449209"/>
    </source>
</evidence>
<proteinExistence type="predicted"/>
<dbReference type="RefSeq" id="WP_161004083.1">
    <property type="nucleotide sequence ID" value="NZ_WEZQ01000017.1"/>
</dbReference>
<evidence type="ECO:0008006" key="3">
    <source>
        <dbReference type="Google" id="ProtNLM"/>
    </source>
</evidence>
<reference evidence="1 2" key="1">
    <citation type="journal article" date="2019" name="Appl. Environ. Microbiol.">
        <title>Genetic determinants of hydroxycinnamic acid metabolism in heterofermentative lactobacilli.</title>
        <authorList>
            <person name="Gaur G."/>
            <person name="Oh J.H."/>
            <person name="Filannino P."/>
            <person name="Gobbetti M."/>
            <person name="van Pijkeren J.P."/>
            <person name="Ganzle M.G."/>
        </authorList>
    </citation>
    <scope>NUCLEOTIDE SEQUENCE [LARGE SCALE GENOMIC DNA]</scope>
    <source>
        <strain evidence="1 2">C5</strain>
    </source>
</reference>
<evidence type="ECO:0000313" key="1">
    <source>
        <dbReference type="EMBL" id="MYV17732.1"/>
    </source>
</evidence>
<gene>
    <name evidence="1" type="ORF">GB993_09480</name>
</gene>
<dbReference type="Proteomes" id="UP000449209">
    <property type="component" value="Unassembled WGS sequence"/>
</dbReference>
<name>A0A6N9I3M3_9LACO</name>
<organism evidence="1 2">
    <name type="scientific">Furfurilactobacillus milii</name>
    <dbReference type="NCBI Taxonomy" id="2888272"/>
    <lineage>
        <taxon>Bacteria</taxon>
        <taxon>Bacillati</taxon>
        <taxon>Bacillota</taxon>
        <taxon>Bacilli</taxon>
        <taxon>Lactobacillales</taxon>
        <taxon>Lactobacillaceae</taxon>
        <taxon>Furfurilactobacillus</taxon>
    </lineage>
</organism>
<sequence>MGHMLGLMHSDDQKRVLWYEIKDQALQKQDALGVILASELPAVLDSTAVGRPQYVAPVATA</sequence>
<protein>
    <recommendedName>
        <fullName evidence="3">Peptidase M10 metallopeptidase domain-containing protein</fullName>
    </recommendedName>
</protein>
<dbReference type="EMBL" id="WEZQ01000017">
    <property type="protein sequence ID" value="MYV17732.1"/>
    <property type="molecule type" value="Genomic_DNA"/>
</dbReference>